<reference evidence="1" key="1">
    <citation type="journal article" date="2015" name="Nature">
        <title>Complex archaea that bridge the gap between prokaryotes and eukaryotes.</title>
        <authorList>
            <person name="Spang A."/>
            <person name="Saw J.H."/>
            <person name="Jorgensen S.L."/>
            <person name="Zaremba-Niedzwiedzka K."/>
            <person name="Martijn J."/>
            <person name="Lind A.E."/>
            <person name="van Eijk R."/>
            <person name="Schleper C."/>
            <person name="Guy L."/>
            <person name="Ettema T.J."/>
        </authorList>
    </citation>
    <scope>NUCLEOTIDE SEQUENCE</scope>
</reference>
<organism evidence="1">
    <name type="scientific">marine sediment metagenome</name>
    <dbReference type="NCBI Taxonomy" id="412755"/>
    <lineage>
        <taxon>unclassified sequences</taxon>
        <taxon>metagenomes</taxon>
        <taxon>ecological metagenomes</taxon>
    </lineage>
</organism>
<sequence>MRPMTALWLHRELCDIFDEYAWMTFEAPTIRINDNHIQVHRKWTVGNLEHISGRLDQL</sequence>
<evidence type="ECO:0000313" key="1">
    <source>
        <dbReference type="EMBL" id="KKK57209.1"/>
    </source>
</evidence>
<proteinExistence type="predicted"/>
<dbReference type="EMBL" id="LAZR01064601">
    <property type="protein sequence ID" value="KKK57209.1"/>
    <property type="molecule type" value="Genomic_DNA"/>
</dbReference>
<accession>A0A0F8YSW0</accession>
<protein>
    <submittedName>
        <fullName evidence="1">Uncharacterized protein</fullName>
    </submittedName>
</protein>
<gene>
    <name evidence="1" type="ORF">LCGC14_3056800</name>
</gene>
<dbReference type="AlphaFoldDB" id="A0A0F8YSW0"/>
<name>A0A0F8YSW0_9ZZZZ</name>
<comment type="caution">
    <text evidence="1">The sequence shown here is derived from an EMBL/GenBank/DDBJ whole genome shotgun (WGS) entry which is preliminary data.</text>
</comment>